<organism evidence="2 3">
    <name type="scientific">Streptomyces rameus</name>
    <dbReference type="NCBI Taxonomy" id="68261"/>
    <lineage>
        <taxon>Bacteria</taxon>
        <taxon>Bacillati</taxon>
        <taxon>Actinomycetota</taxon>
        <taxon>Actinomycetes</taxon>
        <taxon>Kitasatosporales</taxon>
        <taxon>Streptomycetaceae</taxon>
        <taxon>Streptomyces</taxon>
    </lineage>
</organism>
<feature type="region of interest" description="Disordered" evidence="1">
    <location>
        <begin position="23"/>
        <end position="44"/>
    </location>
</feature>
<evidence type="ECO:0000256" key="1">
    <source>
        <dbReference type="SAM" id="MobiDB-lite"/>
    </source>
</evidence>
<protein>
    <submittedName>
        <fullName evidence="2">Uncharacterized protein</fullName>
    </submittedName>
</protein>
<reference evidence="3" key="1">
    <citation type="journal article" date="2019" name="Int. J. Syst. Evol. Microbiol.">
        <title>The Global Catalogue of Microorganisms (GCM) 10K type strain sequencing project: providing services to taxonomists for standard genome sequencing and annotation.</title>
        <authorList>
            <consortium name="The Broad Institute Genomics Platform"/>
            <consortium name="The Broad Institute Genome Sequencing Center for Infectious Disease"/>
            <person name="Wu L."/>
            <person name="Ma J."/>
        </authorList>
    </citation>
    <scope>NUCLEOTIDE SEQUENCE [LARGE SCALE GENOMIC DNA]</scope>
    <source>
        <strain evidence="3">JCM 11574</strain>
    </source>
</reference>
<gene>
    <name evidence="2" type="ORF">GCM10010521_03130</name>
</gene>
<name>A0ABP6MLU1_9ACTN</name>
<evidence type="ECO:0000313" key="2">
    <source>
        <dbReference type="EMBL" id="GAA3118939.1"/>
    </source>
</evidence>
<comment type="caution">
    <text evidence="2">The sequence shown here is derived from an EMBL/GenBank/DDBJ whole genome shotgun (WGS) entry which is preliminary data.</text>
</comment>
<dbReference type="EMBL" id="BAAAVM010000001">
    <property type="protein sequence ID" value="GAA3118939.1"/>
    <property type="molecule type" value="Genomic_DNA"/>
</dbReference>
<evidence type="ECO:0000313" key="3">
    <source>
        <dbReference type="Proteomes" id="UP001500893"/>
    </source>
</evidence>
<proteinExistence type="predicted"/>
<accession>A0ABP6MLU1</accession>
<dbReference type="Proteomes" id="UP001500893">
    <property type="component" value="Unassembled WGS sequence"/>
</dbReference>
<sequence length="73" mass="7530">MADGGWDGTGRRCSRSEVLAMAESRTGTGAVPGDVPSRSVSGDTSRAAAAAIAVSYRHRVGNASHRSESGIRR</sequence>
<keyword evidence="3" id="KW-1185">Reference proteome</keyword>